<feature type="compositionally biased region" description="Low complexity" evidence="2">
    <location>
        <begin position="511"/>
        <end position="521"/>
    </location>
</feature>
<evidence type="ECO:0000313" key="4">
    <source>
        <dbReference type="Proteomes" id="UP000186817"/>
    </source>
</evidence>
<keyword evidence="1" id="KW-0175">Coiled coil</keyword>
<gene>
    <name evidence="3" type="ORF">AK812_SmicGene10114</name>
</gene>
<feature type="compositionally biased region" description="Polar residues" evidence="2">
    <location>
        <begin position="467"/>
        <end position="476"/>
    </location>
</feature>
<evidence type="ECO:0000256" key="1">
    <source>
        <dbReference type="SAM" id="Coils"/>
    </source>
</evidence>
<keyword evidence="4" id="KW-1185">Reference proteome</keyword>
<name>A0A1Q9EGL0_SYMMI</name>
<comment type="caution">
    <text evidence="3">The sequence shown here is derived from an EMBL/GenBank/DDBJ whole genome shotgun (WGS) entry which is preliminary data.</text>
</comment>
<dbReference type="Proteomes" id="UP000186817">
    <property type="component" value="Unassembled WGS sequence"/>
</dbReference>
<feature type="region of interest" description="Disordered" evidence="2">
    <location>
        <begin position="366"/>
        <end position="544"/>
    </location>
</feature>
<feature type="compositionally biased region" description="Basic and acidic residues" evidence="2">
    <location>
        <begin position="142"/>
        <end position="156"/>
    </location>
</feature>
<dbReference type="AlphaFoldDB" id="A0A1Q9EGL0"/>
<feature type="region of interest" description="Disordered" evidence="2">
    <location>
        <begin position="141"/>
        <end position="161"/>
    </location>
</feature>
<sequence>MALLLSRRTFPEGPSTQIVRMPQFVFPAAFQVPPDSRDFPTATNPFTRFAFLFIEYTRNIYDWSDSNPPSSESKLITVHVLKGSTLELDNESSEEWIRVFADTSLFSNVVCLFWDRFAAGTAGGAWSSTGVVNDDTGCITGRKRDEDRGKGGKGERPGYGYWRGAFSPAQRPWKEKPWAEAKEDRHPKALFPSYTAMPNGPPPEPSRSSAVLDVSVESETMVDDLQSLLNAARKKETRLAKLTAARERILAQWNEWNRQMREAFIKERTRFMQEDVRLEQEIARATEDQQQARLRVRGAFLGEQPAQRMPTFSMEVDSGEAAWEAARAAWSAEDGTSLTGVFQRCMAAPAPGHPRQLRPEFAELCRRPDLQPGPPQQAHAEEMSRPPASVEGGQGMPPPGLETPVPASMPDASMPQQLPAEHPRPSAPDALQRASPKHPGQRTGPRVPTSEAPPRPDIKAATKVHAQPSTGGTSLQDKLDAKRAHMAGQAMHPFGLPSAPIPIPEEPPPAASADISTAATAVIPDDLDELNGGGGPSPGFGNLE</sequence>
<feature type="coiled-coil region" evidence="1">
    <location>
        <begin position="225"/>
        <end position="252"/>
    </location>
</feature>
<dbReference type="OrthoDB" id="10342350at2759"/>
<organism evidence="3 4">
    <name type="scientific">Symbiodinium microadriaticum</name>
    <name type="common">Dinoflagellate</name>
    <name type="synonym">Zooxanthella microadriatica</name>
    <dbReference type="NCBI Taxonomy" id="2951"/>
    <lineage>
        <taxon>Eukaryota</taxon>
        <taxon>Sar</taxon>
        <taxon>Alveolata</taxon>
        <taxon>Dinophyceae</taxon>
        <taxon>Suessiales</taxon>
        <taxon>Symbiodiniaceae</taxon>
        <taxon>Symbiodinium</taxon>
    </lineage>
</organism>
<dbReference type="EMBL" id="LSRX01000157">
    <property type="protein sequence ID" value="OLQ06584.1"/>
    <property type="molecule type" value="Genomic_DNA"/>
</dbReference>
<reference evidence="3 4" key="1">
    <citation type="submission" date="2016-02" db="EMBL/GenBank/DDBJ databases">
        <title>Genome analysis of coral dinoflagellate symbionts highlights evolutionary adaptations to a symbiotic lifestyle.</title>
        <authorList>
            <person name="Aranda M."/>
            <person name="Li Y."/>
            <person name="Liew Y.J."/>
            <person name="Baumgarten S."/>
            <person name="Simakov O."/>
            <person name="Wilson M."/>
            <person name="Piel J."/>
            <person name="Ashoor H."/>
            <person name="Bougouffa S."/>
            <person name="Bajic V.B."/>
            <person name="Ryu T."/>
            <person name="Ravasi T."/>
            <person name="Bayer T."/>
            <person name="Micklem G."/>
            <person name="Kim H."/>
            <person name="Bhak J."/>
            <person name="Lajeunesse T.C."/>
            <person name="Voolstra C.R."/>
        </authorList>
    </citation>
    <scope>NUCLEOTIDE SEQUENCE [LARGE SCALE GENOMIC DNA]</scope>
    <source>
        <strain evidence="3 4">CCMP2467</strain>
    </source>
</reference>
<feature type="compositionally biased region" description="Pro residues" evidence="2">
    <location>
        <begin position="499"/>
        <end position="510"/>
    </location>
</feature>
<proteinExistence type="predicted"/>
<protein>
    <submittedName>
        <fullName evidence="3">Uncharacterized protein</fullName>
    </submittedName>
</protein>
<evidence type="ECO:0000313" key="3">
    <source>
        <dbReference type="EMBL" id="OLQ06584.1"/>
    </source>
</evidence>
<accession>A0A1Q9EGL0</accession>
<evidence type="ECO:0000256" key="2">
    <source>
        <dbReference type="SAM" id="MobiDB-lite"/>
    </source>
</evidence>